<keyword evidence="2" id="KW-1185">Reference proteome</keyword>
<dbReference type="HOGENOM" id="CLU_2400942_0_0_1"/>
<protein>
    <submittedName>
        <fullName evidence="1">Uncharacterized protein</fullName>
    </submittedName>
</protein>
<evidence type="ECO:0000313" key="1">
    <source>
        <dbReference type="EMBL" id="ESZ96153.1"/>
    </source>
</evidence>
<name>W9CJG4_SCLBF</name>
<gene>
    <name evidence="1" type="ORF">SBOR_3428</name>
</gene>
<organism evidence="1 2">
    <name type="scientific">Sclerotinia borealis (strain F-4128)</name>
    <dbReference type="NCBI Taxonomy" id="1432307"/>
    <lineage>
        <taxon>Eukaryota</taxon>
        <taxon>Fungi</taxon>
        <taxon>Dikarya</taxon>
        <taxon>Ascomycota</taxon>
        <taxon>Pezizomycotina</taxon>
        <taxon>Leotiomycetes</taxon>
        <taxon>Helotiales</taxon>
        <taxon>Sclerotiniaceae</taxon>
        <taxon>Sclerotinia</taxon>
    </lineage>
</organism>
<comment type="caution">
    <text evidence="1">The sequence shown here is derived from an EMBL/GenBank/DDBJ whole genome shotgun (WGS) entry which is preliminary data.</text>
</comment>
<dbReference type="AlphaFoldDB" id="W9CJG4"/>
<dbReference type="OrthoDB" id="4760831at2759"/>
<dbReference type="Proteomes" id="UP000019487">
    <property type="component" value="Unassembled WGS sequence"/>
</dbReference>
<proteinExistence type="predicted"/>
<accession>W9CJG4</accession>
<dbReference type="EMBL" id="AYSA01000149">
    <property type="protein sequence ID" value="ESZ96153.1"/>
    <property type="molecule type" value="Genomic_DNA"/>
</dbReference>
<dbReference type="STRING" id="1432307.W9CJG4"/>
<evidence type="ECO:0000313" key="2">
    <source>
        <dbReference type="Proteomes" id="UP000019487"/>
    </source>
</evidence>
<sequence length="93" mass="10715">MSDTEMIDVSYTPSFEPHDLSKLNHHITLPDFAKSVQKAVNASFPNDQQLKYVRVYALLLLWEDEDPKLPVSKEVKDLNKVLASGYNFEVEIY</sequence>
<reference evidence="1 2" key="1">
    <citation type="journal article" date="2014" name="Genome Announc.">
        <title>Draft genome sequence of Sclerotinia borealis, a psychrophilic plant pathogenic fungus.</title>
        <authorList>
            <person name="Mardanov A.V."/>
            <person name="Beletsky A.V."/>
            <person name="Kadnikov V.V."/>
            <person name="Ignatov A.N."/>
            <person name="Ravin N.V."/>
        </authorList>
    </citation>
    <scope>NUCLEOTIDE SEQUENCE [LARGE SCALE GENOMIC DNA]</scope>
    <source>
        <strain evidence="2">F-4157</strain>
    </source>
</reference>